<sequence length="58" mass="6081">MGKLLAKIKKGSAEIIGFIILIVFIAVVAAPSIKTLGQTVKTGVDSTNTQVTQTIQQP</sequence>
<evidence type="ECO:0000313" key="3">
    <source>
        <dbReference type="Proteomes" id="UP000183404"/>
    </source>
</evidence>
<evidence type="ECO:0000256" key="1">
    <source>
        <dbReference type="SAM" id="Phobius"/>
    </source>
</evidence>
<name>A0A1G7IRK4_THETY</name>
<accession>A0A1G7IRK4</accession>
<proteinExistence type="predicted"/>
<gene>
    <name evidence="2" type="ORF">SAMN04244560_00317</name>
</gene>
<dbReference type="EMBL" id="FNBS01000005">
    <property type="protein sequence ID" value="SDF15360.1"/>
    <property type="molecule type" value="Genomic_DNA"/>
</dbReference>
<keyword evidence="1" id="KW-0812">Transmembrane</keyword>
<reference evidence="2 3" key="1">
    <citation type="submission" date="2016-10" db="EMBL/GenBank/DDBJ databases">
        <authorList>
            <person name="de Groot N.N."/>
        </authorList>
    </citation>
    <scope>NUCLEOTIDE SEQUENCE [LARGE SCALE GENOMIC DNA]</scope>
    <source>
        <strain evidence="2 3">DSM 569</strain>
    </source>
</reference>
<protein>
    <submittedName>
        <fullName evidence="2">Uncharacterized protein</fullName>
    </submittedName>
</protein>
<dbReference type="AlphaFoldDB" id="A0A1G7IRK4"/>
<keyword evidence="1" id="KW-1133">Transmembrane helix</keyword>
<keyword evidence="1" id="KW-0472">Membrane</keyword>
<evidence type="ECO:0000313" key="2">
    <source>
        <dbReference type="EMBL" id="SDF15360.1"/>
    </source>
</evidence>
<organism evidence="2 3">
    <name type="scientific">Thermoanaerobacter thermohydrosulfuricus</name>
    <name type="common">Clostridium thermohydrosulfuricum</name>
    <dbReference type="NCBI Taxonomy" id="1516"/>
    <lineage>
        <taxon>Bacteria</taxon>
        <taxon>Bacillati</taxon>
        <taxon>Bacillota</taxon>
        <taxon>Clostridia</taxon>
        <taxon>Thermoanaerobacterales</taxon>
        <taxon>Thermoanaerobacteraceae</taxon>
        <taxon>Thermoanaerobacter</taxon>
    </lineage>
</organism>
<feature type="transmembrane region" description="Helical" evidence="1">
    <location>
        <begin position="12"/>
        <end position="33"/>
    </location>
</feature>
<dbReference type="RefSeq" id="WP_167353628.1">
    <property type="nucleotide sequence ID" value="NZ_FNBS01000005.1"/>
</dbReference>
<dbReference type="Proteomes" id="UP000183404">
    <property type="component" value="Unassembled WGS sequence"/>
</dbReference>